<evidence type="ECO:0000256" key="4">
    <source>
        <dbReference type="ARBA" id="ARBA00022989"/>
    </source>
</evidence>
<reference evidence="8 9" key="1">
    <citation type="submission" date="2016-10" db="EMBL/GenBank/DDBJ databases">
        <authorList>
            <person name="de Groot N.N."/>
        </authorList>
    </citation>
    <scope>NUCLEOTIDE SEQUENCE [LARGE SCALE GENOMIC DNA]</scope>
    <source>
        <strain evidence="8 9">ATCC 35958</strain>
    </source>
</reference>
<keyword evidence="5 6" id="KW-0472">Membrane</keyword>
<comment type="similarity">
    <text evidence="2">Belongs to the GtrA family.</text>
</comment>
<dbReference type="InterPro" id="IPR007267">
    <property type="entry name" value="GtrA_DPMS_TM"/>
</dbReference>
<dbReference type="Pfam" id="PF04138">
    <property type="entry name" value="GtrA_DPMS_TM"/>
    <property type="match status" value="1"/>
</dbReference>
<keyword evidence="3 6" id="KW-0812">Transmembrane</keyword>
<keyword evidence="9" id="KW-1185">Reference proteome</keyword>
<organism evidence="8 9">
    <name type="scientific">Giesbergeria anulus</name>
    <dbReference type="NCBI Taxonomy" id="180197"/>
    <lineage>
        <taxon>Bacteria</taxon>
        <taxon>Pseudomonadati</taxon>
        <taxon>Pseudomonadota</taxon>
        <taxon>Betaproteobacteria</taxon>
        <taxon>Burkholderiales</taxon>
        <taxon>Comamonadaceae</taxon>
        <taxon>Giesbergeria</taxon>
    </lineage>
</organism>
<dbReference type="OrthoDB" id="8562382at2"/>
<dbReference type="STRING" id="180197.SAMN02982919_01617"/>
<protein>
    <submittedName>
        <fullName evidence="8">Putative flippase GtrA (Transmembrane translocase of bactoprenol-linked glucose)</fullName>
    </submittedName>
</protein>
<evidence type="ECO:0000256" key="6">
    <source>
        <dbReference type="SAM" id="Phobius"/>
    </source>
</evidence>
<evidence type="ECO:0000313" key="9">
    <source>
        <dbReference type="Proteomes" id="UP000199766"/>
    </source>
</evidence>
<feature type="transmembrane region" description="Helical" evidence="6">
    <location>
        <begin position="81"/>
        <end position="99"/>
    </location>
</feature>
<evidence type="ECO:0000256" key="5">
    <source>
        <dbReference type="ARBA" id="ARBA00023136"/>
    </source>
</evidence>
<dbReference type="AlphaFoldDB" id="A0A1H9KP75"/>
<accession>A0A1H9KP75</accession>
<name>A0A1H9KP75_9BURK</name>
<dbReference type="PANTHER" id="PTHR38459:SF1">
    <property type="entry name" value="PROPHAGE BACTOPRENOL-LINKED GLUCOSE TRANSLOCASE HOMOLOG"/>
    <property type="match status" value="1"/>
</dbReference>
<keyword evidence="4 6" id="KW-1133">Transmembrane helix</keyword>
<comment type="subcellular location">
    <subcellularLocation>
        <location evidence="1">Membrane</location>
        <topology evidence="1">Multi-pass membrane protein</topology>
    </subcellularLocation>
</comment>
<evidence type="ECO:0000256" key="3">
    <source>
        <dbReference type="ARBA" id="ARBA00022692"/>
    </source>
</evidence>
<evidence type="ECO:0000256" key="2">
    <source>
        <dbReference type="ARBA" id="ARBA00009399"/>
    </source>
</evidence>
<dbReference type="Proteomes" id="UP000199766">
    <property type="component" value="Unassembled WGS sequence"/>
</dbReference>
<dbReference type="GO" id="GO:0005886">
    <property type="term" value="C:plasma membrane"/>
    <property type="evidence" value="ECO:0007669"/>
    <property type="project" value="TreeGrafter"/>
</dbReference>
<dbReference type="RefSeq" id="WP_091455518.1">
    <property type="nucleotide sequence ID" value="NZ_FOGD01000003.1"/>
</dbReference>
<dbReference type="InterPro" id="IPR051401">
    <property type="entry name" value="GtrA_CellWall_Glycosyl"/>
</dbReference>
<sequence length="136" mass="15008">MKALLMWLRGWPQPLRFMAVGGAAASTHLLVVALLVQGLHWPPLAANVLAFLLAFWVSYGGHTLLTFAHTGVAHRQALPRFFVVACAAFVVNEVLYFAALRWLPWHYLISLFLVLLAVAVGTFISSKLWAFAQPAP</sequence>
<evidence type="ECO:0000256" key="1">
    <source>
        <dbReference type="ARBA" id="ARBA00004141"/>
    </source>
</evidence>
<evidence type="ECO:0000259" key="7">
    <source>
        <dbReference type="Pfam" id="PF04138"/>
    </source>
</evidence>
<dbReference type="PANTHER" id="PTHR38459">
    <property type="entry name" value="PROPHAGE BACTOPRENOL-LINKED GLUCOSE TRANSLOCASE HOMOLOG"/>
    <property type="match status" value="1"/>
</dbReference>
<gene>
    <name evidence="8" type="ORF">SAMN02982919_01617</name>
</gene>
<proteinExistence type="inferred from homology"/>
<feature type="transmembrane region" description="Helical" evidence="6">
    <location>
        <begin position="48"/>
        <end position="69"/>
    </location>
</feature>
<feature type="transmembrane region" description="Helical" evidence="6">
    <location>
        <begin position="105"/>
        <end position="124"/>
    </location>
</feature>
<dbReference type="EMBL" id="FOGD01000003">
    <property type="protein sequence ID" value="SER00902.1"/>
    <property type="molecule type" value="Genomic_DNA"/>
</dbReference>
<feature type="domain" description="GtrA/DPMS transmembrane" evidence="7">
    <location>
        <begin position="16"/>
        <end position="131"/>
    </location>
</feature>
<evidence type="ECO:0000313" key="8">
    <source>
        <dbReference type="EMBL" id="SER00902.1"/>
    </source>
</evidence>
<dbReference type="GO" id="GO:0000271">
    <property type="term" value="P:polysaccharide biosynthetic process"/>
    <property type="evidence" value="ECO:0007669"/>
    <property type="project" value="InterPro"/>
</dbReference>